<evidence type="ECO:0000259" key="1">
    <source>
        <dbReference type="PROSITE" id="PS51186"/>
    </source>
</evidence>
<reference evidence="2" key="2">
    <citation type="submission" date="2014-07" db="EMBL/GenBank/DDBJ databases">
        <title>Initial genome analysis of the psychrotolerant acidophile Acidithiobacillus ferrivorans CF27: insights into iron and sulfur oxidation pathways and into biofilm formation.</title>
        <authorList>
            <person name="Talla E."/>
            <person name="Hedrich S."/>
            <person name="Mangenot S."/>
            <person name="Ji B."/>
            <person name="Johnson D.B."/>
            <person name="Barbe V."/>
            <person name="Bonnefoy V."/>
        </authorList>
    </citation>
    <scope>NUCLEOTIDE SEQUENCE [LARGE SCALE GENOMIC DNA]</scope>
    <source>
        <strain evidence="2">CF27</strain>
    </source>
</reference>
<dbReference type="PROSITE" id="PS51186">
    <property type="entry name" value="GNAT"/>
    <property type="match status" value="1"/>
</dbReference>
<dbReference type="PANTHER" id="PTHR43328">
    <property type="entry name" value="ACETYLTRANSFERASE-RELATED"/>
    <property type="match status" value="1"/>
</dbReference>
<dbReference type="GO" id="GO:0016747">
    <property type="term" value="F:acyltransferase activity, transferring groups other than amino-acyl groups"/>
    <property type="evidence" value="ECO:0007669"/>
    <property type="project" value="InterPro"/>
</dbReference>
<dbReference type="PANTHER" id="PTHR43328:SF1">
    <property type="entry name" value="N-ACETYLTRANSFERASE DOMAIN-CONTAINING PROTEIN"/>
    <property type="match status" value="1"/>
</dbReference>
<evidence type="ECO:0000313" key="2">
    <source>
        <dbReference type="EMBL" id="CDQ09358.1"/>
    </source>
</evidence>
<dbReference type="InterPro" id="IPR000182">
    <property type="entry name" value="GNAT_dom"/>
</dbReference>
<dbReference type="InterPro" id="IPR016181">
    <property type="entry name" value="Acyl_CoA_acyltransferase"/>
</dbReference>
<evidence type="ECO:0000313" key="3">
    <source>
        <dbReference type="EMBL" id="SMH66292.1"/>
    </source>
</evidence>
<proteinExistence type="predicted"/>
<dbReference type="SUPFAM" id="SSF55729">
    <property type="entry name" value="Acyl-CoA N-acyltransferases (Nat)"/>
    <property type="match status" value="1"/>
</dbReference>
<dbReference type="EMBL" id="LT841305">
    <property type="protein sequence ID" value="SMH66292.1"/>
    <property type="molecule type" value="Genomic_DNA"/>
</dbReference>
<sequence length="186" mass="20578">MRLPTDIPDCVLRSWHDTDKNALILHGNNRQIWRNLTGIFPHPYTEDDALKWIETANRSGRDVNLAVEFSGKAIGGIGIRAGNDVTVYTATLGYWIGEAYWGNGIATAAVKAMIAYVLFGNEFARLEARVFAWNPASMRVLEKVGFVREGVLKYSIFKDGQIVDSVLYALVRDTKGLTLAGDNSPS</sequence>
<dbReference type="RefSeq" id="WP_081919282.1">
    <property type="nucleotide sequence ID" value="NZ_CCCS020000023.1"/>
</dbReference>
<name>A0A060URD5_9PROT</name>
<reference evidence="3 4" key="3">
    <citation type="submission" date="2017-03" db="EMBL/GenBank/DDBJ databases">
        <authorList>
            <person name="Regsiter A."/>
            <person name="William W."/>
        </authorList>
    </citation>
    <scope>NUCLEOTIDE SEQUENCE [LARGE SCALE GENOMIC DNA]</scope>
    <source>
        <strain evidence="3">PRJEB5721</strain>
    </source>
</reference>
<accession>A0A060URD5</accession>
<evidence type="ECO:0000313" key="4">
    <source>
        <dbReference type="Proteomes" id="UP000193925"/>
    </source>
</evidence>
<feature type="domain" description="N-acetyltransferase" evidence="1">
    <location>
        <begin position="23"/>
        <end position="173"/>
    </location>
</feature>
<dbReference type="Gene3D" id="3.40.630.30">
    <property type="match status" value="1"/>
</dbReference>
<gene>
    <name evidence="2" type="ORF">AFERRI_30004</name>
    <name evidence="3" type="ORF">AFERRI_30022</name>
</gene>
<dbReference type="Proteomes" id="UP000193925">
    <property type="component" value="Chromosome AFERRI"/>
</dbReference>
<dbReference type="AlphaFoldDB" id="A0A060URD5"/>
<dbReference type="Pfam" id="PF13302">
    <property type="entry name" value="Acetyltransf_3"/>
    <property type="match status" value="1"/>
</dbReference>
<keyword evidence="2" id="KW-0808">Transferase</keyword>
<dbReference type="EMBL" id="CCCS020000023">
    <property type="protein sequence ID" value="CDQ09358.1"/>
    <property type="molecule type" value="Genomic_DNA"/>
</dbReference>
<reference evidence="2" key="1">
    <citation type="submission" date="2014-03" db="EMBL/GenBank/DDBJ databases">
        <authorList>
            <person name="Genoscope - CEA"/>
        </authorList>
    </citation>
    <scope>NUCLEOTIDE SEQUENCE [LARGE SCALE GENOMIC DNA]</scope>
    <source>
        <strain evidence="2">CF27</strain>
    </source>
</reference>
<keyword evidence="4" id="KW-1185">Reference proteome</keyword>
<organism evidence="2">
    <name type="scientific">Acidithiobacillus ferrivorans</name>
    <dbReference type="NCBI Taxonomy" id="160808"/>
    <lineage>
        <taxon>Bacteria</taxon>
        <taxon>Pseudomonadati</taxon>
        <taxon>Pseudomonadota</taxon>
        <taxon>Acidithiobacillia</taxon>
        <taxon>Acidithiobacillales</taxon>
        <taxon>Acidithiobacillaceae</taxon>
        <taxon>Acidithiobacillus</taxon>
    </lineage>
</organism>
<protein>
    <submittedName>
        <fullName evidence="2">GCN5-related N-acetyltransferase</fullName>
    </submittedName>
</protein>